<protein>
    <submittedName>
        <fullName evidence="2">Uncharacterized protein</fullName>
    </submittedName>
</protein>
<evidence type="ECO:0000313" key="3">
    <source>
        <dbReference type="Proteomes" id="UP000057737"/>
    </source>
</evidence>
<organism evidence="2 3">
    <name type="scientific">Bradyrhizobium macuxiense</name>
    <dbReference type="NCBI Taxonomy" id="1755647"/>
    <lineage>
        <taxon>Bacteria</taxon>
        <taxon>Pseudomonadati</taxon>
        <taxon>Pseudomonadota</taxon>
        <taxon>Alphaproteobacteria</taxon>
        <taxon>Hyphomicrobiales</taxon>
        <taxon>Nitrobacteraceae</taxon>
        <taxon>Bradyrhizobium</taxon>
    </lineage>
</organism>
<comment type="caution">
    <text evidence="2">The sequence shown here is derived from an EMBL/GenBank/DDBJ whole genome shotgun (WGS) entry which is preliminary data.</text>
</comment>
<dbReference type="RefSeq" id="WP_066500878.1">
    <property type="nucleotide sequence ID" value="NZ_LNCU01000022.1"/>
</dbReference>
<gene>
    <name evidence="2" type="ORF">AS156_29930</name>
</gene>
<sequence>MQQTSGFGMSGSLQLQALIADLNWRIKLLNSDIVEEEQRSHRAEAGHIFYPTLAKHLRERRDKLASTVVTLEAQLMSIDPLAGTAA</sequence>
<keyword evidence="1" id="KW-0175">Coiled coil</keyword>
<evidence type="ECO:0000256" key="1">
    <source>
        <dbReference type="SAM" id="Coils"/>
    </source>
</evidence>
<dbReference type="OrthoDB" id="8254311at2"/>
<proteinExistence type="predicted"/>
<keyword evidence="3" id="KW-1185">Reference proteome</keyword>
<evidence type="ECO:0000313" key="2">
    <source>
        <dbReference type="EMBL" id="KWV60163.1"/>
    </source>
</evidence>
<feature type="coiled-coil region" evidence="1">
    <location>
        <begin position="19"/>
        <end position="74"/>
    </location>
</feature>
<name>A0A109K3R5_9BRAD</name>
<accession>A0A109K3R5</accession>
<dbReference type="EMBL" id="LNCU01000022">
    <property type="protein sequence ID" value="KWV60163.1"/>
    <property type="molecule type" value="Genomic_DNA"/>
</dbReference>
<reference evidence="2 3" key="1">
    <citation type="submission" date="2015-11" db="EMBL/GenBank/DDBJ databases">
        <title>Draft Genome Sequence of the Strain BR 10303 (Bradyrhizobium sp.) isolated from nodules of Centrolobium paraense.</title>
        <authorList>
            <person name="Zelli J.E."/>
            <person name="Simoes-Araujo J.L."/>
            <person name="Barauna A.C."/>
            <person name="Silva K."/>
        </authorList>
    </citation>
    <scope>NUCLEOTIDE SEQUENCE [LARGE SCALE GENOMIC DNA]</scope>
    <source>
        <strain evidence="2 3">BR 10303</strain>
    </source>
</reference>
<dbReference type="AlphaFoldDB" id="A0A109K3R5"/>
<dbReference type="Proteomes" id="UP000057737">
    <property type="component" value="Unassembled WGS sequence"/>
</dbReference>